<organism evidence="1 2">
    <name type="scientific">Chelatococcus asaccharovorans</name>
    <dbReference type="NCBI Taxonomy" id="28210"/>
    <lineage>
        <taxon>Bacteria</taxon>
        <taxon>Pseudomonadati</taxon>
        <taxon>Pseudomonadota</taxon>
        <taxon>Alphaproteobacteria</taxon>
        <taxon>Hyphomicrobiales</taxon>
        <taxon>Chelatococcaceae</taxon>
        <taxon>Chelatococcus</taxon>
    </lineage>
</organism>
<evidence type="ECO:0000313" key="1">
    <source>
        <dbReference type="EMBL" id="PXW63148.1"/>
    </source>
</evidence>
<comment type="caution">
    <text evidence="1">The sequence shown here is derived from an EMBL/GenBank/DDBJ whole genome shotgun (WGS) entry which is preliminary data.</text>
</comment>
<protein>
    <submittedName>
        <fullName evidence="1">Uncharacterized protein</fullName>
    </submittedName>
</protein>
<keyword evidence="2" id="KW-1185">Reference proteome</keyword>
<accession>A0A2V3UE01</accession>
<dbReference type="Proteomes" id="UP000248021">
    <property type="component" value="Unassembled WGS sequence"/>
</dbReference>
<dbReference type="AlphaFoldDB" id="A0A2V3UE01"/>
<sequence>MSVICERDVATIVGQTDRLIVEELLRTGATRLELQCAYAFVKGPANVSSLAYDALSRRMQRLVDLLAVGLVDASDRVQSDVPREGRVGCRAA</sequence>
<gene>
    <name evidence="1" type="ORF">C7450_10263</name>
</gene>
<name>A0A2V3UE01_9HYPH</name>
<dbReference type="EMBL" id="QJJK01000002">
    <property type="protein sequence ID" value="PXW63148.1"/>
    <property type="molecule type" value="Genomic_DNA"/>
</dbReference>
<proteinExistence type="predicted"/>
<reference evidence="1 2" key="1">
    <citation type="submission" date="2018-05" db="EMBL/GenBank/DDBJ databases">
        <title>Genomic Encyclopedia of Type Strains, Phase IV (KMG-IV): sequencing the most valuable type-strain genomes for metagenomic binning, comparative biology and taxonomic classification.</title>
        <authorList>
            <person name="Goeker M."/>
        </authorList>
    </citation>
    <scope>NUCLEOTIDE SEQUENCE [LARGE SCALE GENOMIC DNA]</scope>
    <source>
        <strain evidence="1 2">DSM 6462</strain>
    </source>
</reference>
<dbReference type="OrthoDB" id="8163831at2"/>
<evidence type="ECO:0000313" key="2">
    <source>
        <dbReference type="Proteomes" id="UP000248021"/>
    </source>
</evidence>
<dbReference type="RefSeq" id="WP_110373319.1">
    <property type="nucleotide sequence ID" value="NZ_CAKNFM010000002.1"/>
</dbReference>